<dbReference type="GO" id="GO:0045334">
    <property type="term" value="C:clathrin-coated endocytic vesicle"/>
    <property type="evidence" value="ECO:0007669"/>
    <property type="project" value="TreeGrafter"/>
</dbReference>
<dbReference type="GO" id="GO:2001135">
    <property type="term" value="P:regulation of endocytic recycling"/>
    <property type="evidence" value="ECO:0007669"/>
    <property type="project" value="TreeGrafter"/>
</dbReference>
<sequence length="636" mass="72832">MELYQARDNFIIQDRYYSLWCNRLDGGVVPRQGVPPSEAFDPVCKGLIYGVIGKIQFFPGAEWKLLVITKRTSLGLLPGNHKAYRIDRIAVLPLAPGEVPDLELDLCEKHKGGSKKSLGGGDGQQKGLQQTWKSIKSAANNIKDNVKSTNTPRDVKDKEKEKLERRLLEETYKMFNDADSFIYSPTGDITNTLQKQHGDYYDSSLPLWKRADQRFFWNRYMIQDLINNEDPLCAHWILPIIQGYCQIVHCVNNFEEEEPDELVEIQRGDLPAEKFDILLISRRSIHRAGTRYKRRGVDEDGEVANFVETEQIIKTDDHSVSFVQVRGSVPIYWSQPGFKYRPPPRLDKDKEETLMAFMSHFASQLKHYGGVVIINLIDQTGREKIIGDAFMENILLFNNPLLTYVTFDFHEHCRGMKFENVSVLVEGIMDELKDMRYCWTDSKGIICEQRSVFRINCMDCLDRTNVVQAALARQVMEVQLRKLGKLLPDQSLPADVRSSFQEMWANNGDAISRQYAGTAALKGDFTRTGERRFTGFMKDGYNSANRYYLNRFKAVYRQTVIDAMLGNPLTEDLTAAMAALKGGEEEDPWTMEREECVAQLVLHCQWLLLSETDECLGGWALVDPFYSPDGEPNQDQ</sequence>
<evidence type="ECO:0000313" key="3">
    <source>
        <dbReference type="RefSeq" id="XP_031570403.1"/>
    </source>
</evidence>
<proteinExistence type="predicted"/>
<dbReference type="GO" id="GO:0043812">
    <property type="term" value="F:phosphatidylinositol-4-phosphate phosphatase activity"/>
    <property type="evidence" value="ECO:0007669"/>
    <property type="project" value="TreeGrafter"/>
</dbReference>
<reference evidence="3" key="1">
    <citation type="submission" date="2025-08" db="UniProtKB">
        <authorList>
            <consortium name="RefSeq"/>
        </authorList>
    </citation>
    <scope>IDENTIFICATION</scope>
</reference>
<dbReference type="InterPro" id="IPR002013">
    <property type="entry name" value="SAC_dom"/>
</dbReference>
<keyword evidence="2" id="KW-1185">Reference proteome</keyword>
<evidence type="ECO:0000259" key="1">
    <source>
        <dbReference type="PROSITE" id="PS50275"/>
    </source>
</evidence>
<dbReference type="AlphaFoldDB" id="A0A6P8IWH2"/>
<dbReference type="PANTHER" id="PTHR45662:SF8">
    <property type="entry name" value="PHOSPHATIDYLINOSITIDE PHOSPHATASE SAC2"/>
    <property type="match status" value="1"/>
</dbReference>
<dbReference type="GO" id="GO:0005769">
    <property type="term" value="C:early endosome"/>
    <property type="evidence" value="ECO:0007669"/>
    <property type="project" value="TreeGrafter"/>
</dbReference>
<dbReference type="GeneID" id="116304761"/>
<feature type="non-terminal residue" evidence="3">
    <location>
        <position position="636"/>
    </location>
</feature>
<dbReference type="InParanoid" id="A0A6P8IWH2"/>
<dbReference type="PANTHER" id="PTHR45662">
    <property type="entry name" value="PHOSPHATIDYLINOSITIDE PHOSPHATASE SAC1"/>
    <property type="match status" value="1"/>
</dbReference>
<dbReference type="Proteomes" id="UP000515163">
    <property type="component" value="Unplaced"/>
</dbReference>
<dbReference type="OrthoDB" id="405996at2759"/>
<dbReference type="RefSeq" id="XP_031570403.1">
    <property type="nucleotide sequence ID" value="XM_031714543.1"/>
</dbReference>
<dbReference type="PROSITE" id="PS50275">
    <property type="entry name" value="SAC"/>
    <property type="match status" value="1"/>
</dbReference>
<protein>
    <submittedName>
        <fullName evidence="3">Phosphatidylinositide phosphatase SAC2-like</fullName>
    </submittedName>
</protein>
<evidence type="ECO:0000313" key="2">
    <source>
        <dbReference type="Proteomes" id="UP000515163"/>
    </source>
</evidence>
<organism evidence="2 3">
    <name type="scientific">Actinia tenebrosa</name>
    <name type="common">Australian red waratah sea anemone</name>
    <dbReference type="NCBI Taxonomy" id="6105"/>
    <lineage>
        <taxon>Eukaryota</taxon>
        <taxon>Metazoa</taxon>
        <taxon>Cnidaria</taxon>
        <taxon>Anthozoa</taxon>
        <taxon>Hexacorallia</taxon>
        <taxon>Actiniaria</taxon>
        <taxon>Actiniidae</taxon>
        <taxon>Actinia</taxon>
    </lineage>
</organism>
<dbReference type="Pfam" id="PF02383">
    <property type="entry name" value="Syja_N"/>
    <property type="match status" value="1"/>
</dbReference>
<dbReference type="KEGG" id="aten:116304761"/>
<dbReference type="FunCoup" id="A0A6P8IWH2">
    <property type="interactions" value="1609"/>
</dbReference>
<gene>
    <name evidence="3" type="primary">LOC116304761</name>
</gene>
<name>A0A6P8IWH2_ACTTE</name>
<accession>A0A6P8IWH2</accession>
<dbReference type="GO" id="GO:0046856">
    <property type="term" value="P:phosphatidylinositol dephosphorylation"/>
    <property type="evidence" value="ECO:0007669"/>
    <property type="project" value="TreeGrafter"/>
</dbReference>
<feature type="domain" description="SAC" evidence="1">
    <location>
        <begin position="172"/>
        <end position="517"/>
    </location>
</feature>